<protein>
    <recommendedName>
        <fullName evidence="1">Transposase IS110-like N-terminal domain-containing protein</fullName>
    </recommendedName>
</protein>
<name>K4R965_STRDJ</name>
<dbReference type="HOGENOM" id="CLU_2453242_0_0_11"/>
<dbReference type="GO" id="GO:0006313">
    <property type="term" value="P:DNA transposition"/>
    <property type="evidence" value="ECO:0007669"/>
    <property type="project" value="InterPro"/>
</dbReference>
<keyword evidence="3" id="KW-1185">Reference proteome</keyword>
<dbReference type="GO" id="GO:0003677">
    <property type="term" value="F:DNA binding"/>
    <property type="evidence" value="ECO:0007669"/>
    <property type="project" value="InterPro"/>
</dbReference>
<gene>
    <name evidence="2" type="ORF">BN159_8423</name>
</gene>
<evidence type="ECO:0000259" key="1">
    <source>
        <dbReference type="Pfam" id="PF01548"/>
    </source>
</evidence>
<reference evidence="2 3" key="1">
    <citation type="journal article" date="2012" name="J. Bacteriol.">
        <title>Genome sequence of the bacterium Streptomyces davawensis JCM 4913 and heterologous production of the unique antibiotic roseoflavin.</title>
        <authorList>
            <person name="Jankowitsch F."/>
            <person name="Schwarz J."/>
            <person name="Ruckert C."/>
            <person name="Gust B."/>
            <person name="Szczepanowski R."/>
            <person name="Blom J."/>
            <person name="Pelzer S."/>
            <person name="Kalinowski J."/>
            <person name="Mack M."/>
        </authorList>
    </citation>
    <scope>NUCLEOTIDE SEQUENCE [LARGE SCALE GENOMIC DNA]</scope>
    <source>
        <strain evidence="3">DSM 101723 / JCM 4913 / KCC S-0913 / 768</strain>
    </source>
</reference>
<dbReference type="EMBL" id="HE971709">
    <property type="protein sequence ID" value="CCK32801.1"/>
    <property type="molecule type" value="Genomic_DNA"/>
</dbReference>
<dbReference type="Pfam" id="PF01548">
    <property type="entry name" value="DEDD_Tnp_IS110"/>
    <property type="match status" value="1"/>
</dbReference>
<dbReference type="AlphaFoldDB" id="K4R965"/>
<accession>K4R965</accession>
<evidence type="ECO:0000313" key="3">
    <source>
        <dbReference type="Proteomes" id="UP000008043"/>
    </source>
</evidence>
<dbReference type="KEGG" id="sdv:BN159_8423"/>
<feature type="domain" description="Transposase IS110-like N-terminal" evidence="1">
    <location>
        <begin position="28"/>
        <end position="78"/>
    </location>
</feature>
<dbReference type="PATRIC" id="fig|1214101.3.peg.8518"/>
<sequence>MTSGQAPDTRPLTVLPDRAYSSRAICPFLLMALLANHGQPVVYVPGRTVNHMSASYRGQAKTDARDAYVIADTVRLRREGFWVRTCQRG</sequence>
<dbReference type="STRING" id="1214101.BN159_8423"/>
<dbReference type="eggNOG" id="COG3547">
    <property type="taxonomic scope" value="Bacteria"/>
</dbReference>
<proteinExistence type="predicted"/>
<evidence type="ECO:0000313" key="2">
    <source>
        <dbReference type="EMBL" id="CCK32801.1"/>
    </source>
</evidence>
<organism evidence="2 3">
    <name type="scientific">Streptomyces davaonensis (strain DSM 101723 / JCM 4913 / KCC S-0913 / 768)</name>
    <dbReference type="NCBI Taxonomy" id="1214101"/>
    <lineage>
        <taxon>Bacteria</taxon>
        <taxon>Bacillati</taxon>
        <taxon>Actinomycetota</taxon>
        <taxon>Actinomycetes</taxon>
        <taxon>Kitasatosporales</taxon>
        <taxon>Streptomycetaceae</taxon>
        <taxon>Streptomyces</taxon>
    </lineage>
</organism>
<dbReference type="GO" id="GO:0004803">
    <property type="term" value="F:transposase activity"/>
    <property type="evidence" value="ECO:0007669"/>
    <property type="project" value="InterPro"/>
</dbReference>
<dbReference type="InterPro" id="IPR002525">
    <property type="entry name" value="Transp_IS110-like_N"/>
</dbReference>
<dbReference type="Proteomes" id="UP000008043">
    <property type="component" value="Chromosome"/>
</dbReference>